<gene>
    <name evidence="3" type="ORF">PCOR1329_LOCUS50717</name>
</gene>
<organism evidence="3 4">
    <name type="scientific">Prorocentrum cordatum</name>
    <dbReference type="NCBI Taxonomy" id="2364126"/>
    <lineage>
        <taxon>Eukaryota</taxon>
        <taxon>Sar</taxon>
        <taxon>Alveolata</taxon>
        <taxon>Dinophyceae</taxon>
        <taxon>Prorocentrales</taxon>
        <taxon>Prorocentraceae</taxon>
        <taxon>Prorocentrum</taxon>
    </lineage>
</organism>
<proteinExistence type="predicted"/>
<keyword evidence="4" id="KW-1185">Reference proteome</keyword>
<keyword evidence="1" id="KW-0677">Repeat</keyword>
<name>A0ABN9USJ9_9DINO</name>
<evidence type="ECO:0000313" key="3">
    <source>
        <dbReference type="EMBL" id="CAK0862256.1"/>
    </source>
</evidence>
<dbReference type="PANTHER" id="PTHR22904:SF523">
    <property type="entry name" value="STRESS-INDUCED-PHOSPHOPROTEIN 1"/>
    <property type="match status" value="1"/>
</dbReference>
<accession>A0ABN9USJ9</accession>
<dbReference type="Gene3D" id="1.25.40.10">
    <property type="entry name" value="Tetratricopeptide repeat domain"/>
    <property type="match status" value="1"/>
</dbReference>
<evidence type="ECO:0000313" key="4">
    <source>
        <dbReference type="Proteomes" id="UP001189429"/>
    </source>
</evidence>
<protein>
    <recommendedName>
        <fullName evidence="5">Peptidylprolyl isomerase</fullName>
    </recommendedName>
</protein>
<dbReference type="Proteomes" id="UP001189429">
    <property type="component" value="Unassembled WGS sequence"/>
</dbReference>
<dbReference type="PANTHER" id="PTHR22904">
    <property type="entry name" value="TPR REPEAT CONTAINING PROTEIN"/>
    <property type="match status" value="1"/>
</dbReference>
<evidence type="ECO:0008006" key="5">
    <source>
        <dbReference type="Google" id="ProtNLM"/>
    </source>
</evidence>
<evidence type="ECO:0000256" key="2">
    <source>
        <dbReference type="ARBA" id="ARBA00022803"/>
    </source>
</evidence>
<comment type="caution">
    <text evidence="3">The sequence shown here is derived from an EMBL/GenBank/DDBJ whole genome shotgun (WGS) entry which is preliminary data.</text>
</comment>
<evidence type="ECO:0000256" key="1">
    <source>
        <dbReference type="ARBA" id="ARBA00022737"/>
    </source>
</evidence>
<keyword evidence="2" id="KW-0802">TPR repeat</keyword>
<dbReference type="InterPro" id="IPR011990">
    <property type="entry name" value="TPR-like_helical_dom_sf"/>
</dbReference>
<dbReference type="EMBL" id="CAUYUJ010016140">
    <property type="protein sequence ID" value="CAK0862256.1"/>
    <property type="molecule type" value="Genomic_DNA"/>
</dbReference>
<sequence>MSRPLEELVEGDRVRVQGGKNFEKFHGGMEGTILHNSPESRNLTVQFDDTGTSGPDPITVAYRHLEFAPDKGGYRAGAAASKPQAEAAAKGPLLEEHGCWKTRQLVQLHGLQGAAELNGRCGRLRKYDPNSERWEVDVRQSGIKRLKEDNLEPPSAPAVPSGLGVAEYKELGNEAFKKAELETAVACYSAALELLESDQMPPPEAADLAYVSVLYGNRAQCHINLCREVHGEDKAISKEARGYAMRANMDASKAIELDPTNGKAYYRRGCAVLGMAPSASRAKEAIYCLEVALSGRASGGKDGIVLPNAMRNEVSGLLDYAKRRFDDCTEAAVPDVEECRENCRQQ</sequence>
<dbReference type="SUPFAM" id="SSF48452">
    <property type="entry name" value="TPR-like"/>
    <property type="match status" value="1"/>
</dbReference>
<reference evidence="3" key="1">
    <citation type="submission" date="2023-10" db="EMBL/GenBank/DDBJ databases">
        <authorList>
            <person name="Chen Y."/>
            <person name="Shah S."/>
            <person name="Dougan E. K."/>
            <person name="Thang M."/>
            <person name="Chan C."/>
        </authorList>
    </citation>
    <scope>NUCLEOTIDE SEQUENCE [LARGE SCALE GENOMIC DNA]</scope>
</reference>